<feature type="compositionally biased region" description="Acidic residues" evidence="1">
    <location>
        <begin position="60"/>
        <end position="69"/>
    </location>
</feature>
<comment type="caution">
    <text evidence="2">The sequence shown here is derived from an EMBL/GenBank/DDBJ whole genome shotgun (WGS) entry which is preliminary data.</text>
</comment>
<feature type="region of interest" description="Disordered" evidence="1">
    <location>
        <begin position="1"/>
        <end position="87"/>
    </location>
</feature>
<dbReference type="AlphaFoldDB" id="A0A9N9LL64"/>
<protein>
    <submittedName>
        <fullName evidence="2">Uncharacterized protein</fullName>
    </submittedName>
</protein>
<feature type="region of interest" description="Disordered" evidence="1">
    <location>
        <begin position="100"/>
        <end position="241"/>
    </location>
</feature>
<keyword evidence="3" id="KW-1185">Reference proteome</keyword>
<evidence type="ECO:0000256" key="1">
    <source>
        <dbReference type="SAM" id="MobiDB-lite"/>
    </source>
</evidence>
<gene>
    <name evidence="2" type="ORF">HYALB_00009288</name>
</gene>
<feature type="compositionally biased region" description="Pro residues" evidence="1">
    <location>
        <begin position="174"/>
        <end position="186"/>
    </location>
</feature>
<feature type="compositionally biased region" description="Basic and acidic residues" evidence="1">
    <location>
        <begin position="135"/>
        <end position="144"/>
    </location>
</feature>
<feature type="compositionally biased region" description="Basic residues" evidence="1">
    <location>
        <begin position="145"/>
        <end position="157"/>
    </location>
</feature>
<organism evidence="2 3">
    <name type="scientific">Hymenoscyphus albidus</name>
    <dbReference type="NCBI Taxonomy" id="595503"/>
    <lineage>
        <taxon>Eukaryota</taxon>
        <taxon>Fungi</taxon>
        <taxon>Dikarya</taxon>
        <taxon>Ascomycota</taxon>
        <taxon>Pezizomycotina</taxon>
        <taxon>Leotiomycetes</taxon>
        <taxon>Helotiales</taxon>
        <taxon>Helotiaceae</taxon>
        <taxon>Hymenoscyphus</taxon>
    </lineage>
</organism>
<accession>A0A9N9LL64</accession>
<reference evidence="2" key="1">
    <citation type="submission" date="2021-07" db="EMBL/GenBank/DDBJ databases">
        <authorList>
            <person name="Durling M."/>
        </authorList>
    </citation>
    <scope>NUCLEOTIDE SEQUENCE</scope>
</reference>
<feature type="compositionally biased region" description="Pro residues" evidence="1">
    <location>
        <begin position="196"/>
        <end position="206"/>
    </location>
</feature>
<evidence type="ECO:0000313" key="2">
    <source>
        <dbReference type="EMBL" id="CAG8975768.1"/>
    </source>
</evidence>
<feature type="compositionally biased region" description="Pro residues" evidence="1">
    <location>
        <begin position="356"/>
        <end position="365"/>
    </location>
</feature>
<evidence type="ECO:0000313" key="3">
    <source>
        <dbReference type="Proteomes" id="UP000701801"/>
    </source>
</evidence>
<sequence length="393" mass="42805">MSGLPQEGGNPYEESERDDDSCSSASRSRIYSESERDSEGADESGSEKEERNHFSGSESSSEEESDSEDSIAISGSDTDEKTPSKLNSTAHNYLKHITISQDHSEGSGFENRNLLVLKEGGPGPVGSHNSSQTPPEKEAVDGKPKSRVAQRRDKKAKGQAMDNSEQPPGRFQQHPPPSDFRGPPPSNNIYHNGMIPLPPPPPPPPQSHEFNPPTRNRSPSKRRNHRLREKSARHTLNPPAYPSALPPAISLSAGPAFPSLPSAAYTAQSFVNHSPQIPSAIYEAFLDQTRNPSSSAKVTSAIPGESVTNLESLQDYIAGLQLKAKALEELERSREPSSYQVLYRLLFRVPEGQDPNSPPPPPPPQTFFDPPQWAPTQTKDGGPKASKQLRSSD</sequence>
<feature type="region of interest" description="Disordered" evidence="1">
    <location>
        <begin position="350"/>
        <end position="393"/>
    </location>
</feature>
<feature type="compositionally biased region" description="Basic and acidic residues" evidence="1">
    <location>
        <begin position="30"/>
        <end position="53"/>
    </location>
</feature>
<name>A0A9N9LL64_9HELO</name>
<feature type="compositionally biased region" description="Basic residues" evidence="1">
    <location>
        <begin position="218"/>
        <end position="233"/>
    </location>
</feature>
<dbReference type="Proteomes" id="UP000701801">
    <property type="component" value="Unassembled WGS sequence"/>
</dbReference>
<proteinExistence type="predicted"/>
<dbReference type="EMBL" id="CAJVRM010000150">
    <property type="protein sequence ID" value="CAG8975768.1"/>
    <property type="molecule type" value="Genomic_DNA"/>
</dbReference>